<accession>A0A6G4WRY7</accession>
<dbReference type="InterPro" id="IPR051786">
    <property type="entry name" value="ASN_synthetase/amidase"/>
</dbReference>
<dbReference type="SUPFAM" id="SSF52402">
    <property type="entry name" value="Adenine nucleotide alpha hydrolases-like"/>
    <property type="match status" value="1"/>
</dbReference>
<evidence type="ECO:0000256" key="2">
    <source>
        <dbReference type="ARBA" id="ARBA00005752"/>
    </source>
</evidence>
<dbReference type="GO" id="GO:0004066">
    <property type="term" value="F:asparagine synthase (glutamine-hydrolyzing) activity"/>
    <property type="evidence" value="ECO:0007669"/>
    <property type="project" value="UniProtKB-EC"/>
</dbReference>
<feature type="active site" description="For GATase activity" evidence="9">
    <location>
        <position position="2"/>
    </location>
</feature>
<comment type="similarity">
    <text evidence="2">Belongs to the asparagine synthetase family.</text>
</comment>
<evidence type="ECO:0000256" key="7">
    <source>
        <dbReference type="ARBA" id="ARBA00022962"/>
    </source>
</evidence>
<sequence>MCRIYGYFHTTASPSEVRTVSALQRHGGPDSTGTARAPGWGVGNNRLAIVDLDGGQQPYDLDGRVKVVFNGEIYNHDTLRTQLRRRGYTFHDRCDGNVLPALYAEYGERFPEQLDGMYSVAILDQRGRPKLVLATDHVGMKPLYYRWDPAGRSLHFSSEIPALLGFRGAGTGAWEPGLDAYLATKSPFGERTMFEDVRVLPPATTMTVPWGEAPRVVQRTADRDEHGRLGAPGAPGEEAEEAAVAAAVRRNLGFEVDRLLTADVPVAVVTSGGLDSSLVTALAARSGPVHSFNIAYRGSWPFDERHFAELAARSAGAHYHQVEIDPAAFPSMIEDVVWHLGQPNADPITLSTYALFAAIRGAGFKVALTGDAADEVFGGYSRMRAAAEEAHAGRDWRPGYLDALAVVPAHLRYGLYTEEYRNLVRSRSPLPEEALAALYDGTGPVLERITRFELDYRLPAYHLRRVDHLSMASSVEARLPFCQRSVVGPGRRLPDALRIGGGQVKRTLYAAAAGLVPQELLSRPKQPFTLPITAMLAPGWPLWEYALDVLHSKRLADAGQLAPEAVAELFAQQARQPDDTTALTLWALLIHEVWREQFRSEALRGPIAAVAA</sequence>
<dbReference type="PROSITE" id="PS51278">
    <property type="entry name" value="GATASE_TYPE_2"/>
    <property type="match status" value="1"/>
</dbReference>
<dbReference type="AlphaFoldDB" id="A0A6G4WRY7"/>
<dbReference type="InterPro" id="IPR017932">
    <property type="entry name" value="GATase_2_dom"/>
</dbReference>
<keyword evidence="5 10" id="KW-0067">ATP-binding</keyword>
<evidence type="ECO:0000256" key="11">
    <source>
        <dbReference type="PIRSR" id="PIRSR001589-3"/>
    </source>
</evidence>
<dbReference type="PIRSF" id="PIRSF001589">
    <property type="entry name" value="Asn_synthetase_glu-h"/>
    <property type="match status" value="1"/>
</dbReference>
<keyword evidence="6 9" id="KW-0061">Asparagine biosynthesis</keyword>
<evidence type="ECO:0000259" key="12">
    <source>
        <dbReference type="PROSITE" id="PS51278"/>
    </source>
</evidence>
<dbReference type="CDD" id="cd00712">
    <property type="entry name" value="AsnB"/>
    <property type="match status" value="1"/>
</dbReference>
<keyword evidence="13" id="KW-0436">Ligase</keyword>
<dbReference type="PANTHER" id="PTHR43284">
    <property type="entry name" value="ASPARAGINE SYNTHETASE (GLUTAMINE-HYDROLYZING)"/>
    <property type="match status" value="1"/>
</dbReference>
<evidence type="ECO:0000256" key="5">
    <source>
        <dbReference type="ARBA" id="ARBA00022840"/>
    </source>
</evidence>
<dbReference type="InterPro" id="IPR001962">
    <property type="entry name" value="Asn_synthase"/>
</dbReference>
<dbReference type="Pfam" id="PF13537">
    <property type="entry name" value="GATase_7"/>
    <property type="match status" value="1"/>
</dbReference>
<dbReference type="InterPro" id="IPR029055">
    <property type="entry name" value="Ntn_hydrolases_N"/>
</dbReference>
<comment type="catalytic activity">
    <reaction evidence="8">
        <text>L-aspartate + L-glutamine + ATP + H2O = L-asparagine + L-glutamate + AMP + diphosphate + H(+)</text>
        <dbReference type="Rhea" id="RHEA:12228"/>
        <dbReference type="ChEBI" id="CHEBI:15377"/>
        <dbReference type="ChEBI" id="CHEBI:15378"/>
        <dbReference type="ChEBI" id="CHEBI:29985"/>
        <dbReference type="ChEBI" id="CHEBI:29991"/>
        <dbReference type="ChEBI" id="CHEBI:30616"/>
        <dbReference type="ChEBI" id="CHEBI:33019"/>
        <dbReference type="ChEBI" id="CHEBI:58048"/>
        <dbReference type="ChEBI" id="CHEBI:58359"/>
        <dbReference type="ChEBI" id="CHEBI:456215"/>
        <dbReference type="EC" id="6.3.5.4"/>
    </reaction>
</comment>
<evidence type="ECO:0000256" key="4">
    <source>
        <dbReference type="ARBA" id="ARBA00022741"/>
    </source>
</evidence>
<dbReference type="InterPro" id="IPR033738">
    <property type="entry name" value="AsnB_N"/>
</dbReference>
<proteinExistence type="inferred from homology"/>
<evidence type="ECO:0000256" key="3">
    <source>
        <dbReference type="ARBA" id="ARBA00012737"/>
    </source>
</evidence>
<name>A0A6G4WRY7_9ACTN</name>
<dbReference type="NCBIfam" id="TIGR01536">
    <property type="entry name" value="asn_synth_AEB"/>
    <property type="match status" value="1"/>
</dbReference>
<comment type="caution">
    <text evidence="13">The sequence shown here is derived from an EMBL/GenBank/DDBJ whole genome shotgun (WGS) entry which is preliminary data.</text>
</comment>
<dbReference type="SUPFAM" id="SSF56235">
    <property type="entry name" value="N-terminal nucleophile aminohydrolases (Ntn hydrolases)"/>
    <property type="match status" value="1"/>
</dbReference>
<keyword evidence="9" id="KW-0028">Amino-acid biosynthesis</keyword>
<dbReference type="GO" id="GO:0006529">
    <property type="term" value="P:asparagine biosynthetic process"/>
    <property type="evidence" value="ECO:0007669"/>
    <property type="project" value="UniProtKB-KW"/>
</dbReference>
<keyword evidence="7 9" id="KW-0315">Glutamine amidotransferase</keyword>
<dbReference type="CDD" id="cd01991">
    <property type="entry name" value="Asn_synthase_B_C"/>
    <property type="match status" value="1"/>
</dbReference>
<comment type="pathway">
    <text evidence="1">Amino-acid biosynthesis; L-asparagine biosynthesis; L-asparagine from L-aspartate (L-Gln route): step 1/1.</text>
</comment>
<keyword evidence="14" id="KW-1185">Reference proteome</keyword>
<feature type="binding site" evidence="10">
    <location>
        <position position="294"/>
    </location>
    <ligand>
        <name>ATP</name>
        <dbReference type="ChEBI" id="CHEBI:30616"/>
    </ligand>
</feature>
<evidence type="ECO:0000313" key="13">
    <source>
        <dbReference type="EMBL" id="NGO67965.1"/>
    </source>
</evidence>
<dbReference type="PANTHER" id="PTHR43284:SF1">
    <property type="entry name" value="ASPARAGINE SYNTHETASE"/>
    <property type="match status" value="1"/>
</dbReference>
<feature type="binding site" evidence="10">
    <location>
        <position position="95"/>
    </location>
    <ligand>
        <name>L-glutamine</name>
        <dbReference type="ChEBI" id="CHEBI:58359"/>
    </ligand>
</feature>
<organism evidence="13 14">
    <name type="scientific">Streptomyces boncukensis</name>
    <dbReference type="NCBI Taxonomy" id="2711219"/>
    <lineage>
        <taxon>Bacteria</taxon>
        <taxon>Bacillati</taxon>
        <taxon>Actinomycetota</taxon>
        <taxon>Actinomycetes</taxon>
        <taxon>Kitasatosporales</taxon>
        <taxon>Streptomycetaceae</taxon>
        <taxon>Streptomyces</taxon>
    </lineage>
</organism>
<dbReference type="Proteomes" id="UP000477722">
    <property type="component" value="Unassembled WGS sequence"/>
</dbReference>
<evidence type="ECO:0000256" key="9">
    <source>
        <dbReference type="PIRSR" id="PIRSR001589-1"/>
    </source>
</evidence>
<dbReference type="Gene3D" id="3.60.20.10">
    <property type="entry name" value="Glutamine Phosphoribosylpyrophosphate, subunit 1, domain 1"/>
    <property type="match status" value="1"/>
</dbReference>
<evidence type="ECO:0000256" key="6">
    <source>
        <dbReference type="ARBA" id="ARBA00022888"/>
    </source>
</evidence>
<feature type="domain" description="Glutamine amidotransferase type-2" evidence="12">
    <location>
        <begin position="2"/>
        <end position="211"/>
    </location>
</feature>
<evidence type="ECO:0000256" key="1">
    <source>
        <dbReference type="ARBA" id="ARBA00005187"/>
    </source>
</evidence>
<evidence type="ECO:0000256" key="10">
    <source>
        <dbReference type="PIRSR" id="PIRSR001589-2"/>
    </source>
</evidence>
<evidence type="ECO:0000256" key="8">
    <source>
        <dbReference type="ARBA" id="ARBA00048741"/>
    </source>
</evidence>
<gene>
    <name evidence="13" type="primary">asnB</name>
    <name evidence="13" type="ORF">G5C65_06260</name>
</gene>
<dbReference type="GO" id="GO:0005829">
    <property type="term" value="C:cytosol"/>
    <property type="evidence" value="ECO:0007669"/>
    <property type="project" value="TreeGrafter"/>
</dbReference>
<dbReference type="InterPro" id="IPR014729">
    <property type="entry name" value="Rossmann-like_a/b/a_fold"/>
</dbReference>
<dbReference type="EC" id="6.3.5.4" evidence="3"/>
<dbReference type="Pfam" id="PF00733">
    <property type="entry name" value="Asn_synthase"/>
    <property type="match status" value="1"/>
</dbReference>
<keyword evidence="4 10" id="KW-0547">Nucleotide-binding</keyword>
<dbReference type="InterPro" id="IPR006426">
    <property type="entry name" value="Asn_synth_AEB"/>
</dbReference>
<protein>
    <recommendedName>
        <fullName evidence="3">asparagine synthase (glutamine-hydrolyzing)</fullName>
        <ecNumber evidence="3">6.3.5.4</ecNumber>
    </recommendedName>
</protein>
<reference evidence="13 14" key="1">
    <citation type="submission" date="2020-02" db="EMBL/GenBank/DDBJ databases">
        <title>Whole-genome analyses of novel actinobacteria.</title>
        <authorList>
            <person name="Sahin N."/>
            <person name="Tatar D."/>
        </authorList>
    </citation>
    <scope>NUCLEOTIDE SEQUENCE [LARGE SCALE GENOMIC DNA]</scope>
    <source>
        <strain evidence="13 14">SB3404</strain>
    </source>
</reference>
<dbReference type="EMBL" id="JAAKZZ010000038">
    <property type="protein sequence ID" value="NGO67965.1"/>
    <property type="molecule type" value="Genomic_DNA"/>
</dbReference>
<dbReference type="RefSeq" id="WP_165297622.1">
    <property type="nucleotide sequence ID" value="NZ_JAAKZZ010000038.1"/>
</dbReference>
<feature type="site" description="Important for beta-aspartyl-AMP intermediate formation" evidence="11">
    <location>
        <position position="371"/>
    </location>
</feature>
<dbReference type="GO" id="GO:0005524">
    <property type="term" value="F:ATP binding"/>
    <property type="evidence" value="ECO:0007669"/>
    <property type="project" value="UniProtKB-KW"/>
</dbReference>
<evidence type="ECO:0000313" key="14">
    <source>
        <dbReference type="Proteomes" id="UP000477722"/>
    </source>
</evidence>
<dbReference type="Gene3D" id="3.40.50.620">
    <property type="entry name" value="HUPs"/>
    <property type="match status" value="1"/>
</dbReference>